<dbReference type="EMBL" id="GBXM01067037">
    <property type="protein sequence ID" value="JAH41540.1"/>
    <property type="molecule type" value="Transcribed_RNA"/>
</dbReference>
<name>A0A0E9SLJ2_ANGAN</name>
<reference evidence="1" key="2">
    <citation type="journal article" date="2015" name="Fish Shellfish Immunol.">
        <title>Early steps in the European eel (Anguilla anguilla)-Vibrio vulnificus interaction in the gills: Role of the RtxA13 toxin.</title>
        <authorList>
            <person name="Callol A."/>
            <person name="Pajuelo D."/>
            <person name="Ebbesson L."/>
            <person name="Teles M."/>
            <person name="MacKenzie S."/>
            <person name="Amaro C."/>
        </authorList>
    </citation>
    <scope>NUCLEOTIDE SEQUENCE</scope>
</reference>
<sequence length="17" mass="1910">MPPRYVLKGRGTATHII</sequence>
<evidence type="ECO:0000313" key="1">
    <source>
        <dbReference type="EMBL" id="JAH41540.1"/>
    </source>
</evidence>
<dbReference type="AlphaFoldDB" id="A0A0E9SLJ2"/>
<organism evidence="1">
    <name type="scientific">Anguilla anguilla</name>
    <name type="common">European freshwater eel</name>
    <name type="synonym">Muraena anguilla</name>
    <dbReference type="NCBI Taxonomy" id="7936"/>
    <lineage>
        <taxon>Eukaryota</taxon>
        <taxon>Metazoa</taxon>
        <taxon>Chordata</taxon>
        <taxon>Craniata</taxon>
        <taxon>Vertebrata</taxon>
        <taxon>Euteleostomi</taxon>
        <taxon>Actinopterygii</taxon>
        <taxon>Neopterygii</taxon>
        <taxon>Teleostei</taxon>
        <taxon>Anguilliformes</taxon>
        <taxon>Anguillidae</taxon>
        <taxon>Anguilla</taxon>
    </lineage>
</organism>
<proteinExistence type="predicted"/>
<accession>A0A0E9SLJ2</accession>
<reference evidence="1" key="1">
    <citation type="submission" date="2014-11" db="EMBL/GenBank/DDBJ databases">
        <authorList>
            <person name="Amaro Gonzalez C."/>
        </authorList>
    </citation>
    <scope>NUCLEOTIDE SEQUENCE</scope>
</reference>
<protein>
    <submittedName>
        <fullName evidence="1">Uncharacterized protein</fullName>
    </submittedName>
</protein>